<dbReference type="PANTHER" id="PTHR31637">
    <property type="entry name" value="2,3-BISPHOSPHOGLYCERATE-INDEPENDENT PHOSPHOGLYCERATE MUTASE"/>
    <property type="match status" value="1"/>
</dbReference>
<dbReference type="GO" id="GO:0004619">
    <property type="term" value="F:phosphoglycerate mutase activity"/>
    <property type="evidence" value="ECO:0007669"/>
    <property type="project" value="UniProtKB-UniRule"/>
</dbReference>
<reference evidence="13" key="1">
    <citation type="journal article" date="2017" name="J. Phycol.">
        <title>Analysis of chloroplast genomes and a supermatrix inform reclassification of the Rhodomelaceae (Rhodophyta).</title>
        <authorList>
            <person name="Diaz-Tapia P."/>
            <person name="Maggs C.A."/>
            <person name="West J.A."/>
            <person name="Verbruggen H."/>
        </authorList>
    </citation>
    <scope>NUCLEOTIDE SEQUENCE</scope>
    <source>
        <strain evidence="13">PD831</strain>
    </source>
</reference>
<feature type="binding site" evidence="7 10">
    <location>
        <position position="65"/>
    </location>
    <ligand>
        <name>Mn(2+)</name>
        <dbReference type="ChEBI" id="CHEBI:29035"/>
        <label>2</label>
    </ligand>
</feature>
<keyword evidence="5 7" id="KW-0464">Manganese</keyword>
<dbReference type="GO" id="GO:0006096">
    <property type="term" value="P:glycolytic process"/>
    <property type="evidence" value="ECO:0007669"/>
    <property type="project" value="UniProtKB-UniRule"/>
</dbReference>
<geneLocation type="chloroplast" evidence="13"/>
<proteinExistence type="inferred from homology"/>
<evidence type="ECO:0000256" key="10">
    <source>
        <dbReference type="PIRSR" id="PIRSR001492-3"/>
    </source>
</evidence>
<dbReference type="CDD" id="cd16010">
    <property type="entry name" value="iPGM"/>
    <property type="match status" value="1"/>
</dbReference>
<dbReference type="AlphaFoldDB" id="A0A1Z1MF85"/>
<feature type="binding site" evidence="7 9">
    <location>
        <position position="126"/>
    </location>
    <ligand>
        <name>substrate</name>
    </ligand>
</feature>
<dbReference type="InterPro" id="IPR011258">
    <property type="entry name" value="BPG-indep_PGM_N"/>
</dbReference>
<dbReference type="SUPFAM" id="SSF64158">
    <property type="entry name" value="2,3-Bisphosphoglycerate-independent phosphoglycerate mutase, substrate-binding domain"/>
    <property type="match status" value="1"/>
</dbReference>
<dbReference type="Gene3D" id="3.40.1450.10">
    <property type="entry name" value="BPG-independent phosphoglycerate mutase, domain B"/>
    <property type="match status" value="1"/>
</dbReference>
<dbReference type="InterPro" id="IPR005995">
    <property type="entry name" value="Pgm_bpd_ind"/>
</dbReference>
<gene>
    <name evidence="13" type="primary">pgmA</name>
    <name evidence="7" type="synonym">gpmI</name>
</gene>
<feature type="binding site" evidence="7 9">
    <location>
        <position position="189"/>
    </location>
    <ligand>
        <name>substrate</name>
    </ligand>
</feature>
<evidence type="ECO:0000256" key="2">
    <source>
        <dbReference type="ARBA" id="ARBA00008819"/>
    </source>
</evidence>
<dbReference type="Pfam" id="PF06415">
    <property type="entry name" value="iPGM_N"/>
    <property type="match status" value="1"/>
</dbReference>
<keyword evidence="13" id="KW-0934">Plastid</keyword>
<feature type="active site" description="Phosphoserine intermediate" evidence="7 8">
    <location>
        <position position="65"/>
    </location>
</feature>
<feature type="domain" description="BPG-independent PGAM N-terminal" evidence="12">
    <location>
        <begin position="85"/>
        <end position="296"/>
    </location>
</feature>
<evidence type="ECO:0000259" key="12">
    <source>
        <dbReference type="Pfam" id="PF06415"/>
    </source>
</evidence>
<comment type="catalytic activity">
    <reaction evidence="7">
        <text>(2R)-2-phosphoglycerate = (2R)-3-phosphoglycerate</text>
        <dbReference type="Rhea" id="RHEA:15901"/>
        <dbReference type="ChEBI" id="CHEBI:58272"/>
        <dbReference type="ChEBI" id="CHEBI:58289"/>
        <dbReference type="EC" id="5.4.2.12"/>
    </reaction>
</comment>
<comment type="subcellular location">
    <subcellularLocation>
        <location evidence="7">Plastid</location>
        <location evidence="7">Chloroplast</location>
    </subcellularLocation>
</comment>
<dbReference type="PANTHER" id="PTHR31637:SF0">
    <property type="entry name" value="2,3-BISPHOSPHOGLYCERATE-INDEPENDENT PHOSPHOGLYCERATE MUTASE"/>
    <property type="match status" value="1"/>
</dbReference>
<name>A0A1Z1MF85_9FLOR</name>
<dbReference type="HAMAP" id="MF_01038">
    <property type="entry name" value="GpmI"/>
    <property type="match status" value="1"/>
</dbReference>
<dbReference type="EC" id="5.4.2.12" evidence="7"/>
<comment type="similarity">
    <text evidence="2 7">Belongs to the BPG-independent phosphoglycerate mutase family.</text>
</comment>
<dbReference type="SUPFAM" id="SSF53649">
    <property type="entry name" value="Alkaline phosphatase-like"/>
    <property type="match status" value="1"/>
</dbReference>
<feature type="binding site" evidence="7 9">
    <location>
        <begin position="260"/>
        <end position="263"/>
    </location>
    <ligand>
        <name>substrate</name>
    </ligand>
</feature>
<evidence type="ECO:0000313" key="13">
    <source>
        <dbReference type="EMBL" id="ARW64485.1"/>
    </source>
</evidence>
<keyword evidence="4 7" id="KW-0324">Glycolysis</keyword>
<dbReference type="GO" id="GO:0030145">
    <property type="term" value="F:manganese ion binding"/>
    <property type="evidence" value="ECO:0007669"/>
    <property type="project" value="UniProtKB-UniRule"/>
</dbReference>
<feature type="binding site" evidence="7 9">
    <location>
        <position position="333"/>
    </location>
    <ligand>
        <name>substrate</name>
    </ligand>
</feature>
<keyword evidence="6 7" id="KW-0413">Isomerase</keyword>
<comment type="function">
    <text evidence="7">Catalyzes the interconversion of 2-phosphoglycerate and 3-phosphoglycerate.</text>
</comment>
<dbReference type="InterPro" id="IPR006124">
    <property type="entry name" value="Metalloenzyme"/>
</dbReference>
<feature type="binding site" evidence="7 10">
    <location>
        <position position="15"/>
    </location>
    <ligand>
        <name>Mn(2+)</name>
        <dbReference type="ChEBI" id="CHEBI:29035"/>
        <label>2</label>
    </ligand>
</feature>
<dbReference type="NCBIfam" id="TIGR01307">
    <property type="entry name" value="pgm_bpd_ind"/>
    <property type="match status" value="1"/>
</dbReference>
<evidence type="ECO:0000256" key="9">
    <source>
        <dbReference type="PIRSR" id="PIRSR001492-2"/>
    </source>
</evidence>
<organism evidence="13">
    <name type="scientific">Vertebrata isogona</name>
    <dbReference type="NCBI Taxonomy" id="2006944"/>
    <lineage>
        <taxon>Eukaryota</taxon>
        <taxon>Rhodophyta</taxon>
        <taxon>Florideophyceae</taxon>
        <taxon>Rhodymeniophycidae</taxon>
        <taxon>Ceramiales</taxon>
        <taxon>Rhodomelaceae</taxon>
        <taxon>Polysiphonioideae</taxon>
        <taxon>Vertebrata</taxon>
    </lineage>
</organism>
<evidence type="ECO:0000256" key="7">
    <source>
        <dbReference type="HAMAP-Rule" id="MF_01038"/>
    </source>
</evidence>
<evidence type="ECO:0000256" key="5">
    <source>
        <dbReference type="ARBA" id="ARBA00023211"/>
    </source>
</evidence>
<keyword evidence="3 7" id="KW-0479">Metal-binding</keyword>
<evidence type="ECO:0000256" key="3">
    <source>
        <dbReference type="ARBA" id="ARBA00022723"/>
    </source>
</evidence>
<feature type="binding site" evidence="7 9">
    <location>
        <begin position="157"/>
        <end position="158"/>
    </location>
    <ligand>
        <name>substrate</name>
    </ligand>
</feature>
<feature type="domain" description="Metalloenzyme" evidence="11">
    <location>
        <begin position="8"/>
        <end position="499"/>
    </location>
</feature>
<feature type="binding site" evidence="7 10">
    <location>
        <position position="442"/>
    </location>
    <ligand>
        <name>Mn(2+)</name>
        <dbReference type="ChEBI" id="CHEBI:29035"/>
        <label>2</label>
    </ligand>
</feature>
<evidence type="ECO:0000259" key="11">
    <source>
        <dbReference type="Pfam" id="PF01676"/>
    </source>
</evidence>
<evidence type="ECO:0000256" key="4">
    <source>
        <dbReference type="ARBA" id="ARBA00023152"/>
    </source>
</evidence>
<feature type="binding site" evidence="7 10">
    <location>
        <position position="404"/>
    </location>
    <ligand>
        <name>Mn(2+)</name>
        <dbReference type="ChEBI" id="CHEBI:29035"/>
        <label>1</label>
    </ligand>
</feature>
<feature type="binding site" evidence="7 10">
    <location>
        <position position="459"/>
    </location>
    <ligand>
        <name>Mn(2+)</name>
        <dbReference type="ChEBI" id="CHEBI:29035"/>
        <label>1</label>
    </ligand>
</feature>
<dbReference type="UniPathway" id="UPA00109">
    <property type="reaction ID" value="UER00186"/>
</dbReference>
<dbReference type="GeneID" id="33357628"/>
<dbReference type="PIRSF" id="PIRSF001492">
    <property type="entry name" value="IPGAM"/>
    <property type="match status" value="1"/>
</dbReference>
<dbReference type="FunFam" id="3.40.1450.10:FF:000002">
    <property type="entry name" value="2,3-bisphosphoglycerate-independent phosphoglycerate mutase"/>
    <property type="match status" value="1"/>
</dbReference>
<dbReference type="RefSeq" id="YP_009395534.1">
    <property type="nucleotide sequence ID" value="NC_035278.1"/>
</dbReference>
<dbReference type="GO" id="GO:0005829">
    <property type="term" value="C:cytosol"/>
    <property type="evidence" value="ECO:0007669"/>
    <property type="project" value="TreeGrafter"/>
</dbReference>
<dbReference type="InterPro" id="IPR017850">
    <property type="entry name" value="Alkaline_phosphatase_core_sf"/>
</dbReference>
<dbReference type="EMBL" id="MF101433">
    <property type="protein sequence ID" value="ARW64485.1"/>
    <property type="molecule type" value="Genomic_DNA"/>
</dbReference>
<dbReference type="InterPro" id="IPR036646">
    <property type="entry name" value="PGAM_B_sf"/>
</dbReference>
<sequence length="522" mass="59120">MCKQKICPIILTILDGWGYSENHKGNAIKLGNTPNIDKIFDENDLALLSASGEDVGLPANQMGNSEVGHTIIGSGRIINQDLVKIQKAIETKSFFKNKILHNIYNEIQKRKSKLHIIGLCSDGGVHSHINHLLAIIEMINKNDKTIDVHLHLITDGRDTKPEIAIKFLDIINEKIKNQNNIHLSTISGRYYSMDRDCRWSRTEKAYKILTEKTNKNQKYNYREIIKYFYKQGISDEFIPPTQINNSIINDNDGVLFFNFRPDRSRQLIQSLAKPNFKGFKTKEIKNLLFATFTEYDPALKIPVIFSAPIYKNFLGEIISKNNIKQLRLAETEKYAHVTYFFNGGIEEPFPGEDRELIPSPKVATYDLKPEMSADQITNSLINALNKNIYKLIIINYANPDMIGHTGNLEATIKAIEIVDACIGKVLNQVTEHKGTLILTADHGNAEYMIDNNGQKCKSHSTNLVPFIIANSYDNKQYKLASKGSLADVAPTILDMLNINIPIEMDGKSLIKNKQKRNLTEIK</sequence>
<dbReference type="Gene3D" id="3.40.720.10">
    <property type="entry name" value="Alkaline Phosphatase, subunit A"/>
    <property type="match status" value="1"/>
</dbReference>
<comment type="cofactor">
    <cofactor evidence="7">
        <name>Mn(2+)</name>
        <dbReference type="ChEBI" id="CHEBI:29035"/>
    </cofactor>
    <text evidence="7">Binds 2 manganese ions per subunit.</text>
</comment>
<dbReference type="Pfam" id="PF01676">
    <property type="entry name" value="Metalloenzyme"/>
    <property type="match status" value="1"/>
</dbReference>
<evidence type="ECO:0000256" key="1">
    <source>
        <dbReference type="ARBA" id="ARBA00004798"/>
    </source>
</evidence>
<dbReference type="GO" id="GO:0006007">
    <property type="term" value="P:glucose catabolic process"/>
    <property type="evidence" value="ECO:0007669"/>
    <property type="project" value="InterPro"/>
</dbReference>
<accession>A0A1Z1MF85</accession>
<comment type="pathway">
    <text evidence="1 7">Carbohydrate degradation; glycolysis; pyruvate from D-glyceraldehyde 3-phosphate: step 3/5.</text>
</comment>
<feature type="binding site" evidence="7 9">
    <location>
        <position position="195"/>
    </location>
    <ligand>
        <name>substrate</name>
    </ligand>
</feature>
<protein>
    <recommendedName>
        <fullName evidence="7">2,3-bisphosphoglycerate-independent phosphoglycerate mutase</fullName>
        <shortName evidence="7">BPG-independent PGAM</shortName>
        <shortName evidence="7">Phosphoglyceromutase</shortName>
        <shortName evidence="7">iPGM</shortName>
        <ecNumber evidence="7">5.4.2.12</ecNumber>
    </recommendedName>
</protein>
<evidence type="ECO:0000256" key="6">
    <source>
        <dbReference type="ARBA" id="ARBA00023235"/>
    </source>
</evidence>
<feature type="binding site" evidence="7 10">
    <location>
        <position position="400"/>
    </location>
    <ligand>
        <name>Mn(2+)</name>
        <dbReference type="ChEBI" id="CHEBI:29035"/>
        <label>1</label>
    </ligand>
</feature>
<keyword evidence="13" id="KW-0150">Chloroplast</keyword>
<evidence type="ECO:0000256" key="8">
    <source>
        <dbReference type="PIRSR" id="PIRSR001492-1"/>
    </source>
</evidence>
<feature type="binding site" evidence="7 10">
    <location>
        <position position="441"/>
    </location>
    <ligand>
        <name>Mn(2+)</name>
        <dbReference type="ChEBI" id="CHEBI:29035"/>
        <label>2</label>
    </ligand>
</feature>
<dbReference type="GO" id="GO:0009507">
    <property type="term" value="C:chloroplast"/>
    <property type="evidence" value="ECO:0007669"/>
    <property type="project" value="UniProtKB-SubCell"/>
</dbReference>